<evidence type="ECO:0000313" key="5">
    <source>
        <dbReference type="EMBL" id="BCR03481.1"/>
    </source>
</evidence>
<feature type="transmembrane region" description="Helical" evidence="3">
    <location>
        <begin position="204"/>
        <end position="226"/>
    </location>
</feature>
<dbReference type="Pfam" id="PF00990">
    <property type="entry name" value="GGDEF"/>
    <property type="match status" value="1"/>
</dbReference>
<dbReference type="PROSITE" id="PS50887">
    <property type="entry name" value="GGDEF"/>
    <property type="match status" value="1"/>
</dbReference>
<keyword evidence="6" id="KW-1185">Reference proteome</keyword>
<dbReference type="NCBIfam" id="TIGR00254">
    <property type="entry name" value="GGDEF"/>
    <property type="match status" value="1"/>
</dbReference>
<dbReference type="SUPFAM" id="SSF55073">
    <property type="entry name" value="Nucleotide cyclase"/>
    <property type="match status" value="1"/>
</dbReference>
<dbReference type="SMART" id="SM00267">
    <property type="entry name" value="GGDEF"/>
    <property type="match status" value="1"/>
</dbReference>
<dbReference type="Proteomes" id="UP001319827">
    <property type="component" value="Chromosome"/>
</dbReference>
<dbReference type="CDD" id="cd01949">
    <property type="entry name" value="GGDEF"/>
    <property type="match status" value="1"/>
</dbReference>
<dbReference type="InterPro" id="IPR043128">
    <property type="entry name" value="Rev_trsase/Diguanyl_cyclase"/>
</dbReference>
<accession>A0ABM8HSP4</accession>
<feature type="domain" description="GGDEF" evidence="4">
    <location>
        <begin position="279"/>
        <end position="412"/>
    </location>
</feature>
<dbReference type="PANTHER" id="PTHR45138:SF9">
    <property type="entry name" value="DIGUANYLATE CYCLASE DGCM-RELATED"/>
    <property type="match status" value="1"/>
</dbReference>
<evidence type="ECO:0000313" key="6">
    <source>
        <dbReference type="Proteomes" id="UP001319827"/>
    </source>
</evidence>
<keyword evidence="3" id="KW-1133">Transmembrane helix</keyword>
<feature type="transmembrane region" description="Helical" evidence="3">
    <location>
        <begin position="20"/>
        <end position="42"/>
    </location>
</feature>
<dbReference type="EC" id="2.7.7.65" evidence="1"/>
<dbReference type="InterPro" id="IPR000160">
    <property type="entry name" value="GGDEF_dom"/>
</dbReference>
<dbReference type="RefSeq" id="WP_221250952.1">
    <property type="nucleotide sequence ID" value="NZ_AP024355.1"/>
</dbReference>
<dbReference type="InterPro" id="IPR050469">
    <property type="entry name" value="Diguanylate_Cyclase"/>
</dbReference>
<dbReference type="InterPro" id="IPR029787">
    <property type="entry name" value="Nucleotide_cyclase"/>
</dbReference>
<evidence type="ECO:0000256" key="1">
    <source>
        <dbReference type="ARBA" id="ARBA00012528"/>
    </source>
</evidence>
<gene>
    <name evidence="5" type="ORF">DESUT3_05500</name>
</gene>
<sequence>MLRASPGNTQPQGTNPRSLLRLMILVASLSIAFIIAGATFGIQQVYTAHLISEAEGDAVDISELILVHLGQLILRADQGGKEELVIDANNRAELDRQLRTFLRPFDIVKIKIYDLEHKIVHCTDPALIGRVDEGNRRLENALAGNNDSKFETKDAVLDLAEEKKFDVDVVECYVPIRSAQGAILGSFELYLDVTRFRQEIGSGVRASIGILTLILLAVFAASFLVVRKGTRQLEEAQQALQRMATTDPLTGAYNRGEILSRAREEISRLQRACEKLAAPSMGLIMLDIDHFKKINDSYGHLAGDQVLRELTHRIKLTLRPYDIFGRYGGEEFLALLPGTTLDGSRGVAERLRQVVGQSPFTAEGQNLQVTISLGFATILPEEPDLTEALRRADEGLYQAKNSGRDRVCGAVPG</sequence>
<evidence type="ECO:0000256" key="2">
    <source>
        <dbReference type="ARBA" id="ARBA00034247"/>
    </source>
</evidence>
<evidence type="ECO:0000259" key="4">
    <source>
        <dbReference type="PROSITE" id="PS50887"/>
    </source>
</evidence>
<dbReference type="Gene3D" id="3.30.70.270">
    <property type="match status" value="1"/>
</dbReference>
<keyword evidence="3" id="KW-0472">Membrane</keyword>
<dbReference type="PANTHER" id="PTHR45138">
    <property type="entry name" value="REGULATORY COMPONENTS OF SENSORY TRANSDUCTION SYSTEM"/>
    <property type="match status" value="1"/>
</dbReference>
<reference evidence="5 6" key="1">
    <citation type="journal article" date="2016" name="C (Basel)">
        <title>Selective Growth of and Electricity Production by Marine Exoelectrogenic Bacteria in Self-Aggregated Hydrogel of Microbially Reduced Graphene Oxide.</title>
        <authorList>
            <person name="Yoshida N."/>
            <person name="Goto Y."/>
            <person name="Miyata Y."/>
        </authorList>
    </citation>
    <scope>NUCLEOTIDE SEQUENCE [LARGE SCALE GENOMIC DNA]</scope>
    <source>
        <strain evidence="5 6">NIT-T3</strain>
    </source>
</reference>
<comment type="catalytic activity">
    <reaction evidence="2">
        <text>2 GTP = 3',3'-c-di-GMP + 2 diphosphate</text>
        <dbReference type="Rhea" id="RHEA:24898"/>
        <dbReference type="ChEBI" id="CHEBI:33019"/>
        <dbReference type="ChEBI" id="CHEBI:37565"/>
        <dbReference type="ChEBI" id="CHEBI:58805"/>
        <dbReference type="EC" id="2.7.7.65"/>
    </reaction>
</comment>
<keyword evidence="3" id="KW-0812">Transmembrane</keyword>
<proteinExistence type="predicted"/>
<evidence type="ECO:0000256" key="3">
    <source>
        <dbReference type="SAM" id="Phobius"/>
    </source>
</evidence>
<name>A0ABM8HSP4_9BACT</name>
<protein>
    <recommendedName>
        <fullName evidence="1">diguanylate cyclase</fullName>
        <ecNumber evidence="1">2.7.7.65</ecNumber>
    </recommendedName>
</protein>
<reference evidence="5 6" key="2">
    <citation type="journal article" date="2021" name="Int. J. Syst. Evol. Microbiol.">
        <title>Isolation and Polyphasic Characterization of Desulfuromonas versatilis sp. Nov., an Electrogenic Bacteria Capable of Versatile Metabolism Isolated from a Graphene Oxide-Reducing Enrichment Culture.</title>
        <authorList>
            <person name="Xie L."/>
            <person name="Yoshida N."/>
            <person name="Ishii S."/>
            <person name="Meng L."/>
        </authorList>
    </citation>
    <scope>NUCLEOTIDE SEQUENCE [LARGE SCALE GENOMIC DNA]</scope>
    <source>
        <strain evidence="5 6">NIT-T3</strain>
    </source>
</reference>
<organism evidence="5 6">
    <name type="scientific">Desulfuromonas versatilis</name>
    <dbReference type="NCBI Taxonomy" id="2802975"/>
    <lineage>
        <taxon>Bacteria</taxon>
        <taxon>Pseudomonadati</taxon>
        <taxon>Thermodesulfobacteriota</taxon>
        <taxon>Desulfuromonadia</taxon>
        <taxon>Desulfuromonadales</taxon>
        <taxon>Desulfuromonadaceae</taxon>
        <taxon>Desulfuromonas</taxon>
    </lineage>
</organism>
<dbReference type="EMBL" id="AP024355">
    <property type="protein sequence ID" value="BCR03481.1"/>
    <property type="molecule type" value="Genomic_DNA"/>
</dbReference>